<proteinExistence type="predicted"/>
<dbReference type="PANTHER" id="PTHR31674:SF62">
    <property type="entry name" value="B3 DOMAIN-CONTAINING PROTEIN REM14-RELATED"/>
    <property type="match status" value="1"/>
</dbReference>
<dbReference type="InterPro" id="IPR003340">
    <property type="entry name" value="B3_DNA-bd"/>
</dbReference>
<evidence type="ECO:0000259" key="7">
    <source>
        <dbReference type="PROSITE" id="PS50863"/>
    </source>
</evidence>
<dbReference type="PROSITE" id="PS50863">
    <property type="entry name" value="B3"/>
    <property type="match status" value="4"/>
</dbReference>
<reference evidence="9" key="1">
    <citation type="journal article" date="2017" name="Nature">
        <title>The sunflower genome provides insights into oil metabolism, flowering and Asterid evolution.</title>
        <authorList>
            <person name="Badouin H."/>
            <person name="Gouzy J."/>
            <person name="Grassa C.J."/>
            <person name="Murat F."/>
            <person name="Staton S.E."/>
            <person name="Cottret L."/>
            <person name="Lelandais-Briere C."/>
            <person name="Owens G.L."/>
            <person name="Carrere S."/>
            <person name="Mayjonade B."/>
            <person name="Legrand L."/>
            <person name="Gill N."/>
            <person name="Kane N.C."/>
            <person name="Bowers J.E."/>
            <person name="Hubner S."/>
            <person name="Bellec A."/>
            <person name="Berard A."/>
            <person name="Berges H."/>
            <person name="Blanchet N."/>
            <person name="Boniface M.C."/>
            <person name="Brunel D."/>
            <person name="Catrice O."/>
            <person name="Chaidir N."/>
            <person name="Claudel C."/>
            <person name="Donnadieu C."/>
            <person name="Faraut T."/>
            <person name="Fievet G."/>
            <person name="Helmstetter N."/>
            <person name="King M."/>
            <person name="Knapp S.J."/>
            <person name="Lai Z."/>
            <person name="Le Paslier M.C."/>
            <person name="Lippi Y."/>
            <person name="Lorenzon L."/>
            <person name="Mandel J.R."/>
            <person name="Marage G."/>
            <person name="Marchand G."/>
            <person name="Marquand E."/>
            <person name="Bret-Mestries E."/>
            <person name="Morien E."/>
            <person name="Nambeesan S."/>
            <person name="Nguyen T."/>
            <person name="Pegot-Espagnet P."/>
            <person name="Pouilly N."/>
            <person name="Raftis F."/>
            <person name="Sallet E."/>
            <person name="Schiex T."/>
            <person name="Thomas J."/>
            <person name="Vandecasteele C."/>
            <person name="Vares D."/>
            <person name="Vear F."/>
            <person name="Vautrin S."/>
            <person name="Crespi M."/>
            <person name="Mangin B."/>
            <person name="Burke J.M."/>
            <person name="Salse J."/>
            <person name="Munos S."/>
            <person name="Vincourt P."/>
            <person name="Rieseberg L.H."/>
            <person name="Langlade N.B."/>
        </authorList>
    </citation>
    <scope>NUCLEOTIDE SEQUENCE [LARGE SCALE GENOMIC DNA]</scope>
    <source>
        <strain evidence="9">cv. SF193</strain>
    </source>
</reference>
<protein>
    <submittedName>
        <fullName evidence="8">Putative DNA-binding pseudobarrel domain-containing protein</fullName>
    </submittedName>
</protein>
<dbReference type="Gene3D" id="2.40.330.10">
    <property type="entry name" value="DNA-binding pseudobarrel domain"/>
    <property type="match status" value="4"/>
</dbReference>
<dbReference type="FunCoup" id="A0A251VTP1">
    <property type="interactions" value="685"/>
</dbReference>
<evidence type="ECO:0000313" key="9">
    <source>
        <dbReference type="Proteomes" id="UP000215914"/>
    </source>
</evidence>
<dbReference type="Proteomes" id="UP000215914">
    <property type="component" value="Chromosome 1"/>
</dbReference>
<keyword evidence="3" id="KW-0805">Transcription regulation</keyword>
<feature type="domain" description="TF-B3" evidence="7">
    <location>
        <begin position="420"/>
        <end position="498"/>
    </location>
</feature>
<sequence>MNLQSIPKSFLTKLDGWRGKKATLRRGCHTWAVHIGDGGVFGDGWRKFVVENGVQEFDIIVFKHQGNMVFDFFVFDPSTCERQYSDLPDNVEVSLPESDSLHTLGNLRVLLSRMLKKRKRTDYSSQGKDKCIQLDDDSCFIVPMEFARSNGLTTKRMHTQVVLVDEAKRTCPAKLHIMTRQVRLTGWRKLMSKNNLKVGDVCMFKLVEDGEVPVFNFYSTFFLHLRTGYYYFYEKYQLLLLNQLFHFSTFTCCTFNQRLFILYVCYSDLGKKKTNNHIQVKKESRPTIKIKKKTSSSLGNHPYFILTMKPSYREWGVCLPIEFSKSNRLKAGEIILRNDKGRSWKIQLKKKGEKYYNFGCGFRDFWDENGLEVGDDYKFVLVQKEKGKPPIMNVSLNVDSVPSGKEDPSYYIGKVNTYSMYLPSKLARTNGLLNKEEMILKNDDEMSWTMGIKRERNSCYIGRGWKDFCAANGLKKGERIKLELVSKGEIPVVKFKGPLVQLTRLVFPDG</sequence>
<evidence type="ECO:0000256" key="2">
    <source>
        <dbReference type="ARBA" id="ARBA00022737"/>
    </source>
</evidence>
<keyword evidence="4 8" id="KW-0238">DNA-binding</keyword>
<dbReference type="PANTHER" id="PTHR31674">
    <property type="entry name" value="B3 DOMAIN-CONTAINING PROTEIN REM-LIKE 3-RELATED"/>
    <property type="match status" value="1"/>
</dbReference>
<gene>
    <name evidence="8" type="ORF">HannXRQ_Chr01g0030511</name>
</gene>
<dbReference type="OMA" id="MFEIFSK"/>
<dbReference type="AlphaFoldDB" id="A0A251VTP1"/>
<organism evidence="8 9">
    <name type="scientific">Helianthus annuus</name>
    <name type="common">Common sunflower</name>
    <dbReference type="NCBI Taxonomy" id="4232"/>
    <lineage>
        <taxon>Eukaryota</taxon>
        <taxon>Viridiplantae</taxon>
        <taxon>Streptophyta</taxon>
        <taxon>Embryophyta</taxon>
        <taxon>Tracheophyta</taxon>
        <taxon>Spermatophyta</taxon>
        <taxon>Magnoliopsida</taxon>
        <taxon>eudicotyledons</taxon>
        <taxon>Gunneridae</taxon>
        <taxon>Pentapetalae</taxon>
        <taxon>asterids</taxon>
        <taxon>campanulids</taxon>
        <taxon>Asterales</taxon>
        <taxon>Asteraceae</taxon>
        <taxon>Asteroideae</taxon>
        <taxon>Heliantheae alliance</taxon>
        <taxon>Heliantheae</taxon>
        <taxon>Helianthus</taxon>
    </lineage>
</organism>
<feature type="domain" description="TF-B3" evidence="7">
    <location>
        <begin position="140"/>
        <end position="220"/>
    </location>
</feature>
<keyword evidence="9" id="KW-1185">Reference proteome</keyword>
<name>A0A251VTP1_HELAN</name>
<dbReference type="EMBL" id="CM007890">
    <property type="protein sequence ID" value="OTG38513.1"/>
    <property type="molecule type" value="Genomic_DNA"/>
</dbReference>
<dbReference type="InParanoid" id="A0A251VTP1"/>
<evidence type="ECO:0000313" key="8">
    <source>
        <dbReference type="EMBL" id="OTG38513.1"/>
    </source>
</evidence>
<dbReference type="SMART" id="SM01019">
    <property type="entry name" value="B3"/>
    <property type="match status" value="4"/>
</dbReference>
<dbReference type="Pfam" id="PF02362">
    <property type="entry name" value="B3"/>
    <property type="match status" value="4"/>
</dbReference>
<feature type="domain" description="TF-B3" evidence="7">
    <location>
        <begin position="1"/>
        <end position="78"/>
    </location>
</feature>
<evidence type="ECO:0000256" key="5">
    <source>
        <dbReference type="ARBA" id="ARBA00023163"/>
    </source>
</evidence>
<dbReference type="STRING" id="4232.A0A251VTP1"/>
<keyword evidence="2" id="KW-0677">Repeat</keyword>
<evidence type="ECO:0000256" key="3">
    <source>
        <dbReference type="ARBA" id="ARBA00023015"/>
    </source>
</evidence>
<dbReference type="SUPFAM" id="SSF101936">
    <property type="entry name" value="DNA-binding pseudobarrel domain"/>
    <property type="match status" value="4"/>
</dbReference>
<feature type="domain" description="TF-B3" evidence="7">
    <location>
        <begin position="319"/>
        <end position="397"/>
    </location>
</feature>
<keyword evidence="6" id="KW-0539">Nucleus</keyword>
<evidence type="ECO:0000256" key="6">
    <source>
        <dbReference type="ARBA" id="ARBA00023242"/>
    </source>
</evidence>
<evidence type="ECO:0000256" key="4">
    <source>
        <dbReference type="ARBA" id="ARBA00023125"/>
    </source>
</evidence>
<dbReference type="GO" id="GO:0005634">
    <property type="term" value="C:nucleus"/>
    <property type="evidence" value="ECO:0007669"/>
    <property type="project" value="UniProtKB-SubCell"/>
</dbReference>
<dbReference type="CDD" id="cd10017">
    <property type="entry name" value="B3_DNA"/>
    <property type="match status" value="4"/>
</dbReference>
<dbReference type="InterPro" id="IPR039218">
    <property type="entry name" value="REM_fam"/>
</dbReference>
<comment type="subcellular location">
    <subcellularLocation>
        <location evidence="1">Nucleus</location>
    </subcellularLocation>
</comment>
<keyword evidence="5" id="KW-0804">Transcription</keyword>
<accession>A0A251VTP1</accession>
<dbReference type="InterPro" id="IPR015300">
    <property type="entry name" value="DNA-bd_pseudobarrel_sf"/>
</dbReference>
<evidence type="ECO:0000256" key="1">
    <source>
        <dbReference type="ARBA" id="ARBA00004123"/>
    </source>
</evidence>
<dbReference type="GO" id="GO:0003677">
    <property type="term" value="F:DNA binding"/>
    <property type="evidence" value="ECO:0007669"/>
    <property type="project" value="UniProtKB-KW"/>
</dbReference>